<evidence type="ECO:0000313" key="10">
    <source>
        <dbReference type="EMBL" id="PWN91992.1"/>
    </source>
</evidence>
<comment type="subcellular location">
    <subcellularLocation>
        <location evidence="1">Membrane</location>
        <topology evidence="1">Multi-pass membrane protein</topology>
    </subcellularLocation>
</comment>
<keyword evidence="11" id="KW-1185">Reference proteome</keyword>
<dbReference type="GeneID" id="37046780"/>
<protein>
    <submittedName>
        <fullName evidence="10">OPT superfamily oligopeptide transporter</fullName>
    </submittedName>
</protein>
<feature type="transmembrane region" description="Helical" evidence="9">
    <location>
        <begin position="551"/>
        <end position="569"/>
    </location>
</feature>
<evidence type="ECO:0000313" key="11">
    <source>
        <dbReference type="Proteomes" id="UP000245768"/>
    </source>
</evidence>
<dbReference type="InterPro" id="IPR004813">
    <property type="entry name" value="OPT"/>
</dbReference>
<keyword evidence="5" id="KW-0571">Peptide transport</keyword>
<accession>A0A316YS91</accession>
<dbReference type="NCBIfam" id="TIGR00728">
    <property type="entry name" value="OPT_sfam"/>
    <property type="match status" value="1"/>
</dbReference>
<dbReference type="Pfam" id="PF03169">
    <property type="entry name" value="OPT"/>
    <property type="match status" value="1"/>
</dbReference>
<feature type="transmembrane region" description="Helical" evidence="9">
    <location>
        <begin position="518"/>
        <end position="539"/>
    </location>
</feature>
<dbReference type="OrthoDB" id="9986677at2759"/>
<proteinExistence type="inferred from homology"/>
<dbReference type="NCBIfam" id="TIGR00727">
    <property type="entry name" value="ISP4_OPT"/>
    <property type="match status" value="1"/>
</dbReference>
<feature type="transmembrane region" description="Helical" evidence="9">
    <location>
        <begin position="22"/>
        <end position="42"/>
    </location>
</feature>
<dbReference type="RefSeq" id="XP_025379190.1">
    <property type="nucleotide sequence ID" value="XM_025524864.1"/>
</dbReference>
<dbReference type="Proteomes" id="UP000245768">
    <property type="component" value="Unassembled WGS sequence"/>
</dbReference>
<sequence length="634" mass="69963">MLLEGSSEEGLAEEPSVGCETLRAYCIGSLVALVGTAANVWFQARQPNIYISSFIALVLAHPLGRLWEVAVPQKTIRLPFGYCFQLNPGTWSIKEHTIVTVMATISLPSATAIDILAAIKLPVFFNDSRLGNDIFFQILVVLSTQLMGIGLAGLARDMIVRPKEMVWPINNAKIALLEAIHAKSRGTARAKDIDPGAWSMSTMRWGVYVCVASFAWHFVVEAVLPVFTYFDWTTWFAPENALLATITGTKNGLGLNLLPTLDWTFMSSAGLHPLISPWPTTVSLLYGATIGFIVTLLLCLTNTWYSAHLLPTSSTTYDRFAEPYKATSVLDVHRALDMAHFESYSPLYLSAGYCVVFGASFASYTSILVHAALEHRADILKGIQSFKTSSTRRTPTDDEEVPYSWFGSVTLVSLLMGIVLCTLFESTMPIWALFLSVGLVCLFLIPAGLVMAVSNVSIKLNVLAELIPGFLISERPYANMIFKVYAWTSLSQALHYSQDQKLGLCLGLPPRAVFRAQVLGALISCLASLAVINYQMAYIDDFCSSTQKDGFTCPFYTIFYTSALVYGLIGPQRLFGVGSVYQSLLWCFPLGALLTLLIWLGKRQWPNSCFRLLSSPVVINGAHYFAPFNWAYVW</sequence>
<dbReference type="InterPro" id="IPR004648">
    <property type="entry name" value="Oligpept_transpt"/>
</dbReference>
<dbReference type="InParanoid" id="A0A316YS91"/>
<evidence type="ECO:0000256" key="7">
    <source>
        <dbReference type="ARBA" id="ARBA00022989"/>
    </source>
</evidence>
<gene>
    <name evidence="10" type="ORF">FA10DRAFT_300543</name>
</gene>
<keyword evidence="7 9" id="KW-1133">Transmembrane helix</keyword>
<dbReference type="AlphaFoldDB" id="A0A316YS91"/>
<evidence type="ECO:0000256" key="9">
    <source>
        <dbReference type="SAM" id="Phobius"/>
    </source>
</evidence>
<dbReference type="GO" id="GO:0015031">
    <property type="term" value="P:protein transport"/>
    <property type="evidence" value="ECO:0007669"/>
    <property type="project" value="UniProtKB-KW"/>
</dbReference>
<dbReference type="GO" id="GO:0035673">
    <property type="term" value="F:oligopeptide transmembrane transporter activity"/>
    <property type="evidence" value="ECO:0007669"/>
    <property type="project" value="InterPro"/>
</dbReference>
<evidence type="ECO:0000256" key="1">
    <source>
        <dbReference type="ARBA" id="ARBA00004141"/>
    </source>
</evidence>
<feature type="transmembrane region" description="Helical" evidence="9">
    <location>
        <begin position="284"/>
        <end position="305"/>
    </location>
</feature>
<dbReference type="PANTHER" id="PTHR22601">
    <property type="entry name" value="ISP4 LIKE PROTEIN"/>
    <property type="match status" value="1"/>
</dbReference>
<evidence type="ECO:0000256" key="3">
    <source>
        <dbReference type="ARBA" id="ARBA00022448"/>
    </source>
</evidence>
<keyword evidence="8 9" id="KW-0472">Membrane</keyword>
<keyword evidence="6" id="KW-0653">Protein transport</keyword>
<organism evidence="10 11">
    <name type="scientific">Acaromyces ingoldii</name>
    <dbReference type="NCBI Taxonomy" id="215250"/>
    <lineage>
        <taxon>Eukaryota</taxon>
        <taxon>Fungi</taxon>
        <taxon>Dikarya</taxon>
        <taxon>Basidiomycota</taxon>
        <taxon>Ustilaginomycotina</taxon>
        <taxon>Exobasidiomycetes</taxon>
        <taxon>Exobasidiales</taxon>
        <taxon>Cryptobasidiaceae</taxon>
        <taxon>Acaromyces</taxon>
    </lineage>
</organism>
<comment type="similarity">
    <text evidence="2">Belongs to the oligopeptide OPT transporter family.</text>
</comment>
<dbReference type="EMBL" id="KZ819635">
    <property type="protein sequence ID" value="PWN91992.1"/>
    <property type="molecule type" value="Genomic_DNA"/>
</dbReference>
<name>A0A316YS91_9BASI</name>
<evidence type="ECO:0000256" key="2">
    <source>
        <dbReference type="ARBA" id="ARBA00008807"/>
    </source>
</evidence>
<feature type="transmembrane region" description="Helical" evidence="9">
    <location>
        <begin position="581"/>
        <end position="600"/>
    </location>
</feature>
<feature type="transmembrane region" description="Helical" evidence="9">
    <location>
        <begin position="205"/>
        <end position="230"/>
    </location>
</feature>
<feature type="transmembrane region" description="Helical" evidence="9">
    <location>
        <begin position="431"/>
        <end position="453"/>
    </location>
</feature>
<evidence type="ECO:0000256" key="6">
    <source>
        <dbReference type="ARBA" id="ARBA00022927"/>
    </source>
</evidence>
<evidence type="ECO:0000256" key="5">
    <source>
        <dbReference type="ARBA" id="ARBA00022856"/>
    </source>
</evidence>
<reference evidence="10" key="1">
    <citation type="journal article" date="2018" name="Mol. Biol. Evol.">
        <title>Broad Genomic Sampling Reveals a Smut Pathogenic Ancestry of the Fungal Clade Ustilaginomycotina.</title>
        <authorList>
            <person name="Kijpornyongpan T."/>
            <person name="Mondo S.J."/>
            <person name="Barry K."/>
            <person name="Sandor L."/>
            <person name="Lee J."/>
            <person name="Lipzen A."/>
            <person name="Pangilinan J."/>
            <person name="LaButti K."/>
            <person name="Hainaut M."/>
            <person name="Henrissat B."/>
            <person name="Grigoriev I.V."/>
            <person name="Spatafora J.W."/>
            <person name="Aime M.C."/>
        </authorList>
    </citation>
    <scope>NUCLEOTIDE SEQUENCE [LARGE SCALE GENOMIC DNA]</scope>
    <source>
        <strain evidence="10">MCA 4198</strain>
    </source>
</reference>
<feature type="transmembrane region" description="Helical" evidence="9">
    <location>
        <begin position="347"/>
        <end position="373"/>
    </location>
</feature>
<dbReference type="GO" id="GO:0016020">
    <property type="term" value="C:membrane"/>
    <property type="evidence" value="ECO:0007669"/>
    <property type="project" value="UniProtKB-SubCell"/>
</dbReference>
<feature type="transmembrane region" description="Helical" evidence="9">
    <location>
        <begin position="403"/>
        <end position="424"/>
    </location>
</feature>
<feature type="transmembrane region" description="Helical" evidence="9">
    <location>
        <begin position="134"/>
        <end position="155"/>
    </location>
</feature>
<keyword evidence="3" id="KW-0813">Transport</keyword>
<keyword evidence="4 9" id="KW-0812">Transmembrane</keyword>
<evidence type="ECO:0000256" key="4">
    <source>
        <dbReference type="ARBA" id="ARBA00022692"/>
    </source>
</evidence>
<evidence type="ECO:0000256" key="8">
    <source>
        <dbReference type="ARBA" id="ARBA00023136"/>
    </source>
</evidence>